<accession>A0AAV9AXA3</accession>
<sequence length="128" mass="14141">MKMKSSIYSTHSDSSLKVPVNPASITSAEECNQTVIQAKTGSNSKAKNAPANPLKQLKKEKTQLQPQPLIEDGNKALGETSRVAKLVLKSSVRPNKLDPPITPRWPLEVLRTRVLLHSRSWYSVCSVH</sequence>
<reference evidence="2" key="1">
    <citation type="journal article" date="2023" name="Nat. Commun.">
        <title>Diploid and tetraploid genomes of Acorus and the evolution of monocots.</title>
        <authorList>
            <person name="Ma L."/>
            <person name="Liu K.W."/>
            <person name="Li Z."/>
            <person name="Hsiao Y.Y."/>
            <person name="Qi Y."/>
            <person name="Fu T."/>
            <person name="Tang G.D."/>
            <person name="Zhang D."/>
            <person name="Sun W.H."/>
            <person name="Liu D.K."/>
            <person name="Li Y."/>
            <person name="Chen G.Z."/>
            <person name="Liu X.D."/>
            <person name="Liao X.Y."/>
            <person name="Jiang Y.T."/>
            <person name="Yu X."/>
            <person name="Hao Y."/>
            <person name="Huang J."/>
            <person name="Zhao X.W."/>
            <person name="Ke S."/>
            <person name="Chen Y.Y."/>
            <person name="Wu W.L."/>
            <person name="Hsu J.L."/>
            <person name="Lin Y.F."/>
            <person name="Huang M.D."/>
            <person name="Li C.Y."/>
            <person name="Huang L."/>
            <person name="Wang Z.W."/>
            <person name="Zhao X."/>
            <person name="Zhong W.Y."/>
            <person name="Peng D.H."/>
            <person name="Ahmad S."/>
            <person name="Lan S."/>
            <person name="Zhang J.S."/>
            <person name="Tsai W.C."/>
            <person name="Van de Peer Y."/>
            <person name="Liu Z.J."/>
        </authorList>
    </citation>
    <scope>NUCLEOTIDE SEQUENCE</scope>
    <source>
        <strain evidence="2">SCP</strain>
    </source>
</reference>
<feature type="region of interest" description="Disordered" evidence="1">
    <location>
        <begin position="38"/>
        <end position="65"/>
    </location>
</feature>
<gene>
    <name evidence="2" type="ORF">QJS04_geneDACA006199</name>
</gene>
<dbReference type="Proteomes" id="UP001179952">
    <property type="component" value="Unassembled WGS sequence"/>
</dbReference>
<dbReference type="AlphaFoldDB" id="A0AAV9AXA3"/>
<reference evidence="2" key="2">
    <citation type="submission" date="2023-06" db="EMBL/GenBank/DDBJ databases">
        <authorList>
            <person name="Ma L."/>
            <person name="Liu K.-W."/>
            <person name="Li Z."/>
            <person name="Hsiao Y.-Y."/>
            <person name="Qi Y."/>
            <person name="Fu T."/>
            <person name="Tang G."/>
            <person name="Zhang D."/>
            <person name="Sun W.-H."/>
            <person name="Liu D.-K."/>
            <person name="Li Y."/>
            <person name="Chen G.-Z."/>
            <person name="Liu X.-D."/>
            <person name="Liao X.-Y."/>
            <person name="Jiang Y.-T."/>
            <person name="Yu X."/>
            <person name="Hao Y."/>
            <person name="Huang J."/>
            <person name="Zhao X.-W."/>
            <person name="Ke S."/>
            <person name="Chen Y.-Y."/>
            <person name="Wu W.-L."/>
            <person name="Hsu J.-L."/>
            <person name="Lin Y.-F."/>
            <person name="Huang M.-D."/>
            <person name="Li C.-Y."/>
            <person name="Huang L."/>
            <person name="Wang Z.-W."/>
            <person name="Zhao X."/>
            <person name="Zhong W.-Y."/>
            <person name="Peng D.-H."/>
            <person name="Ahmad S."/>
            <person name="Lan S."/>
            <person name="Zhang J.-S."/>
            <person name="Tsai W.-C."/>
            <person name="Van De Peer Y."/>
            <person name="Liu Z.-J."/>
        </authorList>
    </citation>
    <scope>NUCLEOTIDE SEQUENCE</scope>
    <source>
        <strain evidence="2">SCP</strain>
        <tissue evidence="2">Leaves</tissue>
    </source>
</reference>
<keyword evidence="3" id="KW-1185">Reference proteome</keyword>
<evidence type="ECO:0000256" key="1">
    <source>
        <dbReference type="SAM" id="MobiDB-lite"/>
    </source>
</evidence>
<evidence type="ECO:0000313" key="2">
    <source>
        <dbReference type="EMBL" id="KAK1268803.1"/>
    </source>
</evidence>
<feature type="compositionally biased region" description="Polar residues" evidence="1">
    <location>
        <begin position="1"/>
        <end position="15"/>
    </location>
</feature>
<comment type="caution">
    <text evidence="2">The sequence shown here is derived from an EMBL/GenBank/DDBJ whole genome shotgun (WGS) entry which is preliminary data.</text>
</comment>
<proteinExistence type="predicted"/>
<organism evidence="2 3">
    <name type="scientific">Acorus gramineus</name>
    <name type="common">Dwarf sweet flag</name>
    <dbReference type="NCBI Taxonomy" id="55184"/>
    <lineage>
        <taxon>Eukaryota</taxon>
        <taxon>Viridiplantae</taxon>
        <taxon>Streptophyta</taxon>
        <taxon>Embryophyta</taxon>
        <taxon>Tracheophyta</taxon>
        <taxon>Spermatophyta</taxon>
        <taxon>Magnoliopsida</taxon>
        <taxon>Liliopsida</taxon>
        <taxon>Acoraceae</taxon>
        <taxon>Acorus</taxon>
    </lineage>
</organism>
<dbReference type="EMBL" id="JAUJYN010000006">
    <property type="protein sequence ID" value="KAK1268803.1"/>
    <property type="molecule type" value="Genomic_DNA"/>
</dbReference>
<name>A0AAV9AXA3_ACOGR</name>
<protein>
    <submittedName>
        <fullName evidence="2">Uncharacterized protein</fullName>
    </submittedName>
</protein>
<evidence type="ECO:0000313" key="3">
    <source>
        <dbReference type="Proteomes" id="UP001179952"/>
    </source>
</evidence>
<feature type="region of interest" description="Disordered" evidence="1">
    <location>
        <begin position="1"/>
        <end position="21"/>
    </location>
</feature>